<accession>A0A1J5TD14</accession>
<dbReference type="InterPro" id="IPR043141">
    <property type="entry name" value="Ribosomal_uL10-like_sf"/>
</dbReference>
<keyword evidence="2 4" id="KW-0689">Ribosomal protein</keyword>
<dbReference type="InterPro" id="IPR022973">
    <property type="entry name" value="Ribosomal_uL10_bac"/>
</dbReference>
<dbReference type="HAMAP" id="MF_00362">
    <property type="entry name" value="Ribosomal_uL10"/>
    <property type="match status" value="1"/>
</dbReference>
<dbReference type="SUPFAM" id="SSF160369">
    <property type="entry name" value="Ribosomal protein L10-like"/>
    <property type="match status" value="1"/>
</dbReference>
<dbReference type="EMBL" id="MLJW01000024">
    <property type="protein sequence ID" value="OIR10006.1"/>
    <property type="molecule type" value="Genomic_DNA"/>
</dbReference>
<dbReference type="PANTHER" id="PTHR11560">
    <property type="entry name" value="39S RIBOSOMAL PROTEIN L10, MITOCHONDRIAL"/>
    <property type="match status" value="1"/>
</dbReference>
<dbReference type="Gene3D" id="6.10.250.290">
    <property type="match status" value="1"/>
</dbReference>
<evidence type="ECO:0000256" key="1">
    <source>
        <dbReference type="ARBA" id="ARBA00008889"/>
    </source>
</evidence>
<dbReference type="InterPro" id="IPR001790">
    <property type="entry name" value="Ribosomal_uL10"/>
</dbReference>
<dbReference type="GO" id="GO:0005840">
    <property type="term" value="C:ribosome"/>
    <property type="evidence" value="ECO:0007669"/>
    <property type="project" value="UniProtKB-KW"/>
</dbReference>
<keyword evidence="3" id="KW-0687">Ribonucleoprotein</keyword>
<comment type="similarity">
    <text evidence="1">Belongs to the universal ribosomal protein uL10 family.</text>
</comment>
<name>A0A1J5TD14_9ZZZZ</name>
<dbReference type="CDD" id="cd05797">
    <property type="entry name" value="Ribosomal_L10"/>
    <property type="match status" value="1"/>
</dbReference>
<reference evidence="4" key="1">
    <citation type="submission" date="2016-10" db="EMBL/GenBank/DDBJ databases">
        <title>Sequence of Gallionella enrichment culture.</title>
        <authorList>
            <person name="Poehlein A."/>
            <person name="Muehling M."/>
            <person name="Daniel R."/>
        </authorList>
    </citation>
    <scope>NUCLEOTIDE SEQUENCE</scope>
</reference>
<dbReference type="InterPro" id="IPR047865">
    <property type="entry name" value="Ribosomal_uL10_bac_type"/>
</dbReference>
<proteinExistence type="inferred from homology"/>
<sequence>MDRTEKSELVAALHGQFEEAGLVVVTLNKGLTVAEMTDLRRRVRAAGAKFKVTKNRLTRLALADTKFEGLGNLFTGPTAIAYSVDPVAAAKAVVDFAKGNDKLAILGASLGSSMMDVDGVKALATLPSLDELRAKLVGMIQTPATRIAGILQAPGGQVARVLAAYAKKDEAA</sequence>
<protein>
    <submittedName>
        <fullName evidence="4">50S ribosomal protein L10</fullName>
    </submittedName>
</protein>
<dbReference type="NCBIfam" id="NF000955">
    <property type="entry name" value="PRK00099.1-1"/>
    <property type="match status" value="1"/>
</dbReference>
<evidence type="ECO:0000256" key="2">
    <source>
        <dbReference type="ARBA" id="ARBA00022980"/>
    </source>
</evidence>
<organism evidence="4">
    <name type="scientific">mine drainage metagenome</name>
    <dbReference type="NCBI Taxonomy" id="410659"/>
    <lineage>
        <taxon>unclassified sequences</taxon>
        <taxon>metagenomes</taxon>
        <taxon>ecological metagenomes</taxon>
    </lineage>
</organism>
<dbReference type="Gene3D" id="3.30.70.1730">
    <property type="match status" value="1"/>
</dbReference>
<dbReference type="GO" id="GO:1990904">
    <property type="term" value="C:ribonucleoprotein complex"/>
    <property type="evidence" value="ECO:0007669"/>
    <property type="project" value="UniProtKB-KW"/>
</dbReference>
<dbReference type="AlphaFoldDB" id="A0A1J5TD14"/>
<gene>
    <name evidence="4" type="primary">rplJ_2</name>
    <name evidence="4" type="ORF">GALL_79320</name>
</gene>
<evidence type="ECO:0000256" key="3">
    <source>
        <dbReference type="ARBA" id="ARBA00023274"/>
    </source>
</evidence>
<dbReference type="Pfam" id="PF00466">
    <property type="entry name" value="Ribosomal_L10"/>
    <property type="match status" value="1"/>
</dbReference>
<evidence type="ECO:0000313" key="4">
    <source>
        <dbReference type="EMBL" id="OIR10006.1"/>
    </source>
</evidence>
<comment type="caution">
    <text evidence="4">The sequence shown here is derived from an EMBL/GenBank/DDBJ whole genome shotgun (WGS) entry which is preliminary data.</text>
</comment>